<feature type="transmembrane region" description="Helical" evidence="6">
    <location>
        <begin position="520"/>
        <end position="541"/>
    </location>
</feature>
<dbReference type="InterPro" id="IPR020846">
    <property type="entry name" value="MFS_dom"/>
</dbReference>
<dbReference type="eggNOG" id="KOG0255">
    <property type="taxonomic scope" value="Eukaryota"/>
</dbReference>
<evidence type="ECO:0000256" key="3">
    <source>
        <dbReference type="ARBA" id="ARBA00022989"/>
    </source>
</evidence>
<evidence type="ECO:0000256" key="5">
    <source>
        <dbReference type="SAM" id="MobiDB-lite"/>
    </source>
</evidence>
<proteinExistence type="predicted"/>
<dbReference type="InParanoid" id="G2Y7S5"/>
<accession>G2Y7S5</accession>
<feature type="transmembrane region" description="Helical" evidence="6">
    <location>
        <begin position="135"/>
        <end position="155"/>
    </location>
</feature>
<feature type="transmembrane region" description="Helical" evidence="6">
    <location>
        <begin position="258"/>
        <end position="275"/>
    </location>
</feature>
<feature type="region of interest" description="Disordered" evidence="5">
    <location>
        <begin position="1"/>
        <end position="46"/>
    </location>
</feature>
<feature type="transmembrane region" description="Helical" evidence="6">
    <location>
        <begin position="492"/>
        <end position="514"/>
    </location>
</feature>
<organism evidence="8 9">
    <name type="scientific">Botryotinia fuckeliana (strain T4)</name>
    <name type="common">Noble rot fungus</name>
    <name type="synonym">Botrytis cinerea</name>
    <dbReference type="NCBI Taxonomy" id="999810"/>
    <lineage>
        <taxon>Eukaryota</taxon>
        <taxon>Fungi</taxon>
        <taxon>Dikarya</taxon>
        <taxon>Ascomycota</taxon>
        <taxon>Pezizomycotina</taxon>
        <taxon>Leotiomycetes</taxon>
        <taxon>Helotiales</taxon>
        <taxon>Sclerotiniaceae</taxon>
        <taxon>Botrytis</taxon>
    </lineage>
</organism>
<dbReference type="GO" id="GO:0015203">
    <property type="term" value="F:polyamine transmembrane transporter activity"/>
    <property type="evidence" value="ECO:0007669"/>
    <property type="project" value="TreeGrafter"/>
</dbReference>
<evidence type="ECO:0000256" key="4">
    <source>
        <dbReference type="ARBA" id="ARBA00023136"/>
    </source>
</evidence>
<sequence length="558" mass="60985">MMVDEEKAEDSQAIPREIHGLKPTATRGVESNKEFESLNESTSPALVRPEISPGEKLNLTLENPPTTTVPRLNRRGLLGILTIIPEIENPQNYGNGAKWLITFIVAVAGAAAPLGSAIFFPALTELSEDFHTSKTLTNLAVAMYLLAMSIFPLWWSAFSELFGRRTIYLISFAFFTLWSAIAAISTSMTMLIVMRVLGGGAAASVLAIGAGTIADIWEPKERGRAMGIFFLGPMLGPLLAPIIGGALAEKWGWRSTQWFQTIYGGVLLITLLICLPETLVRRASVVEEPADGTVPSHQSKFAPFSTPIYIQQRTKKVVAILKQSIVDPLKILGYLRFPAVSVTVYIGSITFGSLYILNIAIQKTFGEEPYNFSEVVVGLTYIPGSLGYIVAGFVGGKWSDAIMHREARAAGRFDESGKLILRPEDRMRENGLLAAAIYPAGLLCFGWTAEIGVHWIVPLIANFFFGFATMIIFSTATTMLTEFLPKRSSSGVAVSTFVRTIFSCVGSVIAQPLLQAIGDGWLFTILAIIGWISAFLVVWAMKRFGPRWQVEMGKKLVQ</sequence>
<name>G2Y7S5_BOTF4</name>
<dbReference type="Gene3D" id="1.20.1250.20">
    <property type="entry name" value="MFS general substrate transporter like domains"/>
    <property type="match status" value="1"/>
</dbReference>
<evidence type="ECO:0000259" key="7">
    <source>
        <dbReference type="PROSITE" id="PS50850"/>
    </source>
</evidence>
<dbReference type="GO" id="GO:0010509">
    <property type="term" value="P:intracellular polyamine homeostasis"/>
    <property type="evidence" value="ECO:0007669"/>
    <property type="project" value="TreeGrafter"/>
</dbReference>
<dbReference type="OrthoDB" id="3936150at2759"/>
<feature type="transmembrane region" description="Helical" evidence="6">
    <location>
        <begin position="381"/>
        <end position="398"/>
    </location>
</feature>
<keyword evidence="3 6" id="KW-1133">Transmembrane helix</keyword>
<evidence type="ECO:0000313" key="8">
    <source>
        <dbReference type="EMBL" id="CCD34065.1"/>
    </source>
</evidence>
<evidence type="ECO:0000256" key="6">
    <source>
        <dbReference type="SAM" id="Phobius"/>
    </source>
</evidence>
<dbReference type="Proteomes" id="UP000008177">
    <property type="component" value="Unplaced contigs"/>
</dbReference>
<dbReference type="EMBL" id="FQ790295">
    <property type="protein sequence ID" value="CCD34065.1"/>
    <property type="molecule type" value="Genomic_DNA"/>
</dbReference>
<dbReference type="InterPro" id="IPR036259">
    <property type="entry name" value="MFS_trans_sf"/>
</dbReference>
<dbReference type="AlphaFoldDB" id="G2Y7S5"/>
<evidence type="ECO:0000313" key="9">
    <source>
        <dbReference type="Proteomes" id="UP000008177"/>
    </source>
</evidence>
<dbReference type="PANTHER" id="PTHR23502">
    <property type="entry name" value="MAJOR FACILITATOR SUPERFAMILY"/>
    <property type="match status" value="1"/>
</dbReference>
<keyword evidence="2 6" id="KW-0812">Transmembrane</keyword>
<reference evidence="9" key="1">
    <citation type="journal article" date="2011" name="PLoS Genet.">
        <title>Genomic analysis of the necrotrophic fungal pathogens Sclerotinia sclerotiorum and Botrytis cinerea.</title>
        <authorList>
            <person name="Amselem J."/>
            <person name="Cuomo C.A."/>
            <person name="van Kan J.A."/>
            <person name="Viaud M."/>
            <person name="Benito E.P."/>
            <person name="Couloux A."/>
            <person name="Coutinho P.M."/>
            <person name="de Vries R.P."/>
            <person name="Dyer P.S."/>
            <person name="Fillinger S."/>
            <person name="Fournier E."/>
            <person name="Gout L."/>
            <person name="Hahn M."/>
            <person name="Kohn L."/>
            <person name="Lapalu N."/>
            <person name="Plummer K.M."/>
            <person name="Pradier J.M."/>
            <person name="Quevillon E."/>
            <person name="Sharon A."/>
            <person name="Simon A."/>
            <person name="ten Have A."/>
            <person name="Tudzynski B."/>
            <person name="Tudzynski P."/>
            <person name="Wincker P."/>
            <person name="Andrew M."/>
            <person name="Anthouard V."/>
            <person name="Beever R.E."/>
            <person name="Beffa R."/>
            <person name="Benoit I."/>
            <person name="Bouzid O."/>
            <person name="Brault B."/>
            <person name="Chen Z."/>
            <person name="Choquer M."/>
            <person name="Collemare J."/>
            <person name="Cotton P."/>
            <person name="Danchin E.G."/>
            <person name="Da Silva C."/>
            <person name="Gautier A."/>
            <person name="Giraud C."/>
            <person name="Giraud T."/>
            <person name="Gonzalez C."/>
            <person name="Grossetete S."/>
            <person name="Guldener U."/>
            <person name="Henrissat B."/>
            <person name="Howlett B.J."/>
            <person name="Kodira C."/>
            <person name="Kretschmer M."/>
            <person name="Lappartient A."/>
            <person name="Leroch M."/>
            <person name="Levis C."/>
            <person name="Mauceli E."/>
            <person name="Neuveglise C."/>
            <person name="Oeser B."/>
            <person name="Pearson M."/>
            <person name="Poulain J."/>
            <person name="Poussereau N."/>
            <person name="Quesneville H."/>
            <person name="Rascle C."/>
            <person name="Schumacher J."/>
            <person name="Segurens B."/>
            <person name="Sexton A."/>
            <person name="Silva E."/>
            <person name="Sirven C."/>
            <person name="Soanes D.M."/>
            <person name="Talbot N.J."/>
            <person name="Templeton M."/>
            <person name="Yandava C."/>
            <person name="Yarden O."/>
            <person name="Zeng Q."/>
            <person name="Rollins J.A."/>
            <person name="Lebrun M.H."/>
            <person name="Dickman M."/>
        </authorList>
    </citation>
    <scope>NUCLEOTIDE SEQUENCE [LARGE SCALE GENOMIC DNA]</scope>
    <source>
        <strain evidence="9">T4</strain>
    </source>
</reference>
<dbReference type="GO" id="GO:0005886">
    <property type="term" value="C:plasma membrane"/>
    <property type="evidence" value="ECO:0007669"/>
    <property type="project" value="TreeGrafter"/>
</dbReference>
<feature type="transmembrane region" description="Helical" evidence="6">
    <location>
        <begin position="455"/>
        <end position="480"/>
    </location>
</feature>
<feature type="transmembrane region" description="Helical" evidence="6">
    <location>
        <begin position="431"/>
        <end position="449"/>
    </location>
</feature>
<feature type="transmembrane region" description="Helical" evidence="6">
    <location>
        <begin position="167"/>
        <end position="186"/>
    </location>
</feature>
<dbReference type="Pfam" id="PF07690">
    <property type="entry name" value="MFS_1"/>
    <property type="match status" value="1"/>
</dbReference>
<dbReference type="CDD" id="cd17323">
    <property type="entry name" value="MFS_Tpo1_MDR_like"/>
    <property type="match status" value="1"/>
</dbReference>
<feature type="transmembrane region" description="Helical" evidence="6">
    <location>
        <begin position="99"/>
        <end position="123"/>
    </location>
</feature>
<dbReference type="FunCoup" id="G2Y7S5">
    <property type="interactions" value="16"/>
</dbReference>
<feature type="transmembrane region" description="Helical" evidence="6">
    <location>
        <begin position="192"/>
        <end position="214"/>
    </location>
</feature>
<feature type="transmembrane region" description="Helical" evidence="6">
    <location>
        <begin position="339"/>
        <end position="361"/>
    </location>
</feature>
<evidence type="ECO:0000256" key="2">
    <source>
        <dbReference type="ARBA" id="ARBA00022692"/>
    </source>
</evidence>
<dbReference type="HOGENOM" id="CLU_008455_8_5_1"/>
<gene>
    <name evidence="8" type="ORF">BofuT4_P106330.1</name>
</gene>
<dbReference type="STRING" id="999810.G2Y7S5"/>
<dbReference type="InterPro" id="IPR011701">
    <property type="entry name" value="MFS"/>
</dbReference>
<dbReference type="SUPFAM" id="SSF103473">
    <property type="entry name" value="MFS general substrate transporter"/>
    <property type="match status" value="1"/>
</dbReference>
<dbReference type="PANTHER" id="PTHR23502:SF5">
    <property type="entry name" value="QUINIDINE RESISTANCE PROTEIN 3"/>
    <property type="match status" value="1"/>
</dbReference>
<comment type="subcellular location">
    <subcellularLocation>
        <location evidence="1">Membrane</location>
        <topology evidence="1">Multi-pass membrane protein</topology>
    </subcellularLocation>
</comment>
<evidence type="ECO:0000256" key="1">
    <source>
        <dbReference type="ARBA" id="ARBA00004141"/>
    </source>
</evidence>
<keyword evidence="4 6" id="KW-0472">Membrane</keyword>
<protein>
    <submittedName>
        <fullName evidence="8">Similar to MFS multidrug transporter</fullName>
    </submittedName>
</protein>
<dbReference type="PROSITE" id="PS50850">
    <property type="entry name" value="MFS"/>
    <property type="match status" value="1"/>
</dbReference>
<feature type="transmembrane region" description="Helical" evidence="6">
    <location>
        <begin position="226"/>
        <end position="246"/>
    </location>
</feature>
<feature type="domain" description="Major facilitator superfamily (MFS) profile" evidence="7">
    <location>
        <begin position="101"/>
        <end position="545"/>
    </location>
</feature>